<dbReference type="AlphaFoldDB" id="A0A4R2IGZ7"/>
<keyword evidence="1" id="KW-0238">DNA-binding</keyword>
<dbReference type="InterPro" id="IPR036894">
    <property type="entry name" value="YbaB-like_sf"/>
</dbReference>
<dbReference type="InterPro" id="IPR004401">
    <property type="entry name" value="YbaB/EbfC"/>
</dbReference>
<dbReference type="EMBL" id="SLWR01000012">
    <property type="protein sequence ID" value="TCO43707.1"/>
    <property type="molecule type" value="Genomic_DNA"/>
</dbReference>
<dbReference type="Gene3D" id="3.30.1310.10">
    <property type="entry name" value="Nucleoid-associated protein YbaB-like domain"/>
    <property type="match status" value="1"/>
</dbReference>
<gene>
    <name evidence="1" type="ORF">EV646_112285</name>
</gene>
<dbReference type="OrthoDB" id="3625992at2"/>
<proteinExistence type="predicted"/>
<dbReference type="Proteomes" id="UP000295573">
    <property type="component" value="Unassembled WGS sequence"/>
</dbReference>
<dbReference type="Pfam" id="PF02575">
    <property type="entry name" value="YbaB_DNA_bd"/>
    <property type="match status" value="1"/>
</dbReference>
<keyword evidence="2" id="KW-1185">Reference proteome</keyword>
<evidence type="ECO:0000313" key="1">
    <source>
        <dbReference type="EMBL" id="TCO43707.1"/>
    </source>
</evidence>
<dbReference type="RefSeq" id="WP_158291062.1">
    <property type="nucleotide sequence ID" value="NZ_SLWR01000012.1"/>
</dbReference>
<protein>
    <submittedName>
        <fullName evidence="1">DNA-binding protein YbaB</fullName>
    </submittedName>
</protein>
<dbReference type="SUPFAM" id="SSF82607">
    <property type="entry name" value="YbaB-like"/>
    <property type="match status" value="1"/>
</dbReference>
<reference evidence="1 2" key="1">
    <citation type="journal article" date="2015" name="Stand. Genomic Sci.">
        <title>Genomic Encyclopedia of Bacterial and Archaeal Type Strains, Phase III: the genomes of soil and plant-associated and newly described type strains.</title>
        <authorList>
            <person name="Whitman W.B."/>
            <person name="Woyke T."/>
            <person name="Klenk H.P."/>
            <person name="Zhou Y."/>
            <person name="Lilburn T.G."/>
            <person name="Beck B.J."/>
            <person name="De Vos P."/>
            <person name="Vandamme P."/>
            <person name="Eisen J.A."/>
            <person name="Garrity G."/>
            <person name="Hugenholtz P."/>
            <person name="Kyrpides N.C."/>
        </authorList>
    </citation>
    <scope>NUCLEOTIDE SEQUENCE [LARGE SCALE GENOMIC DNA]</scope>
    <source>
        <strain evidence="1 2">VKM Ac-2541</strain>
    </source>
</reference>
<organism evidence="1 2">
    <name type="scientific">Kribbella antiqua</name>
    <dbReference type="NCBI Taxonomy" id="2512217"/>
    <lineage>
        <taxon>Bacteria</taxon>
        <taxon>Bacillati</taxon>
        <taxon>Actinomycetota</taxon>
        <taxon>Actinomycetes</taxon>
        <taxon>Propionibacteriales</taxon>
        <taxon>Kribbellaceae</taxon>
        <taxon>Kribbella</taxon>
    </lineage>
</organism>
<accession>A0A4R2IGZ7</accession>
<comment type="caution">
    <text evidence="1">The sequence shown here is derived from an EMBL/GenBank/DDBJ whole genome shotgun (WGS) entry which is preliminary data.</text>
</comment>
<evidence type="ECO:0000313" key="2">
    <source>
        <dbReference type="Proteomes" id="UP000295573"/>
    </source>
</evidence>
<sequence>MRNPGTAGTGRLADIEKLEREIRQAQQAIDETTGTAESAANLIQATVTGRGRLTKLVLDERVYDELAPEALAEEIVRAVDAARERAEQSALDTWAAALPTAPVPDGNDPEFGPLLAEMRRMRAAGDAGQRR</sequence>
<name>A0A4R2IGZ7_9ACTN</name>
<dbReference type="GO" id="GO:0003677">
    <property type="term" value="F:DNA binding"/>
    <property type="evidence" value="ECO:0007669"/>
    <property type="project" value="UniProtKB-KW"/>
</dbReference>